<dbReference type="EMBL" id="MT141466">
    <property type="protein sequence ID" value="QJA62257.1"/>
    <property type="molecule type" value="Genomic_DNA"/>
</dbReference>
<sequence>MGDADDRRMWQETHDAVIKLQAVIIGCNGDKGMVGCIEEFRAELIKMREKEQGDMDMIHSRHNRLSRNFWTLVGVLGGSGVLVGGGWGLLNMLS</sequence>
<keyword evidence="1" id="KW-0812">Transmembrane</keyword>
<evidence type="ECO:0000256" key="1">
    <source>
        <dbReference type="SAM" id="Phobius"/>
    </source>
</evidence>
<protein>
    <submittedName>
        <fullName evidence="2">Uncharacterized protein</fullName>
    </submittedName>
</protein>
<proteinExistence type="predicted"/>
<feature type="transmembrane region" description="Helical" evidence="1">
    <location>
        <begin position="69"/>
        <end position="90"/>
    </location>
</feature>
<accession>A0A6M3IZ32</accession>
<organism evidence="2">
    <name type="scientific">viral metagenome</name>
    <dbReference type="NCBI Taxonomy" id="1070528"/>
    <lineage>
        <taxon>unclassified sequences</taxon>
        <taxon>metagenomes</taxon>
        <taxon>organismal metagenomes</taxon>
    </lineage>
</organism>
<dbReference type="AlphaFoldDB" id="A0A6M3IZ32"/>
<name>A0A6M3IZ32_9ZZZZ</name>
<reference evidence="2" key="1">
    <citation type="submission" date="2020-03" db="EMBL/GenBank/DDBJ databases">
        <title>The deep terrestrial virosphere.</title>
        <authorList>
            <person name="Holmfeldt K."/>
            <person name="Nilsson E."/>
            <person name="Simone D."/>
            <person name="Lopez-Fernandez M."/>
            <person name="Wu X."/>
            <person name="de Brujin I."/>
            <person name="Lundin D."/>
            <person name="Andersson A."/>
            <person name="Bertilsson S."/>
            <person name="Dopson M."/>
        </authorList>
    </citation>
    <scope>NUCLEOTIDE SEQUENCE</scope>
    <source>
        <strain evidence="2">MM415B00805</strain>
    </source>
</reference>
<evidence type="ECO:0000313" key="2">
    <source>
        <dbReference type="EMBL" id="QJA62257.1"/>
    </source>
</evidence>
<keyword evidence="1" id="KW-1133">Transmembrane helix</keyword>
<gene>
    <name evidence="2" type="ORF">MM415B00805_0001</name>
</gene>
<keyword evidence="1" id="KW-0472">Membrane</keyword>